<keyword evidence="2" id="KW-0812">Transmembrane</keyword>
<evidence type="ECO:0000256" key="1">
    <source>
        <dbReference type="SAM" id="MobiDB-lite"/>
    </source>
</evidence>
<dbReference type="RefSeq" id="WP_208255206.1">
    <property type="nucleotide sequence ID" value="NZ_JAGEOJ010000004.1"/>
</dbReference>
<keyword evidence="2" id="KW-1133">Transmembrane helix</keyword>
<dbReference type="Gene3D" id="2.60.40.10">
    <property type="entry name" value="Immunoglobulins"/>
    <property type="match status" value="1"/>
</dbReference>
<sequence length="156" mass="15777">MLGSAMGAVTLMGPAEAGNLDISPDSGRPGDEVTISGACSKDNDAQASITGKAIDNTTADIGQNGTFSTTSNVSYVKPGSYKVSFTCNASGLSGSTTFTVERKKKHYREPDGWAMTGGGGTQGPDVPWTPLGLALIGGAAGIGGFLMIRSKARGRA</sequence>
<gene>
    <name evidence="3" type="ORF">J4573_10735</name>
</gene>
<keyword evidence="2" id="KW-0472">Membrane</keyword>
<protein>
    <submittedName>
        <fullName evidence="3">Uncharacterized protein</fullName>
    </submittedName>
</protein>
<dbReference type="GO" id="GO:0005975">
    <property type="term" value="P:carbohydrate metabolic process"/>
    <property type="evidence" value="ECO:0007669"/>
    <property type="project" value="UniProtKB-ARBA"/>
</dbReference>
<evidence type="ECO:0000313" key="3">
    <source>
        <dbReference type="EMBL" id="MBO2447564.1"/>
    </source>
</evidence>
<accession>A0A939T419</accession>
<proteinExistence type="predicted"/>
<comment type="caution">
    <text evidence="3">The sequence shown here is derived from an EMBL/GenBank/DDBJ whole genome shotgun (WGS) entry which is preliminary data.</text>
</comment>
<keyword evidence="4" id="KW-1185">Reference proteome</keyword>
<evidence type="ECO:0000313" key="4">
    <source>
        <dbReference type="Proteomes" id="UP000669179"/>
    </source>
</evidence>
<reference evidence="3" key="1">
    <citation type="submission" date="2021-03" db="EMBL/GenBank/DDBJ databases">
        <authorList>
            <person name="Kanchanasin P."/>
            <person name="Saeng-In P."/>
            <person name="Phongsopitanun W."/>
            <person name="Yuki M."/>
            <person name="Kudo T."/>
            <person name="Ohkuma M."/>
            <person name="Tanasupawat S."/>
        </authorList>
    </citation>
    <scope>NUCLEOTIDE SEQUENCE</scope>
    <source>
        <strain evidence="3">GKU 128</strain>
    </source>
</reference>
<organism evidence="3 4">
    <name type="scientific">Actinomadura barringtoniae</name>
    <dbReference type="NCBI Taxonomy" id="1427535"/>
    <lineage>
        <taxon>Bacteria</taxon>
        <taxon>Bacillati</taxon>
        <taxon>Actinomycetota</taxon>
        <taxon>Actinomycetes</taxon>
        <taxon>Streptosporangiales</taxon>
        <taxon>Thermomonosporaceae</taxon>
        <taxon>Actinomadura</taxon>
    </lineage>
</organism>
<dbReference type="InterPro" id="IPR013783">
    <property type="entry name" value="Ig-like_fold"/>
</dbReference>
<feature type="transmembrane region" description="Helical" evidence="2">
    <location>
        <begin position="128"/>
        <end position="148"/>
    </location>
</feature>
<dbReference type="AlphaFoldDB" id="A0A939T419"/>
<dbReference type="EMBL" id="JAGEOJ010000004">
    <property type="protein sequence ID" value="MBO2447564.1"/>
    <property type="molecule type" value="Genomic_DNA"/>
</dbReference>
<feature type="region of interest" description="Disordered" evidence="1">
    <location>
        <begin position="15"/>
        <end position="39"/>
    </location>
</feature>
<dbReference type="Proteomes" id="UP000669179">
    <property type="component" value="Unassembled WGS sequence"/>
</dbReference>
<evidence type="ECO:0000256" key="2">
    <source>
        <dbReference type="SAM" id="Phobius"/>
    </source>
</evidence>
<name>A0A939T419_9ACTN</name>